<feature type="transmembrane region" description="Helical" evidence="11">
    <location>
        <begin position="268"/>
        <end position="286"/>
    </location>
</feature>
<comment type="subcellular location">
    <subcellularLocation>
        <location evidence="1">Endomembrane system</location>
        <topology evidence="1">Multi-pass membrane protein</topology>
    </subcellularLocation>
</comment>
<dbReference type="GO" id="GO:0006813">
    <property type="term" value="P:potassium ion transport"/>
    <property type="evidence" value="ECO:0007669"/>
    <property type="project" value="UniProtKB-KW"/>
</dbReference>
<keyword evidence="15" id="KW-1185">Reference proteome</keyword>
<keyword evidence="7" id="KW-0630">Potassium</keyword>
<dbReference type="SUPFAM" id="SSF116726">
    <property type="entry name" value="TrkA C-terminal domain-like"/>
    <property type="match status" value="1"/>
</dbReference>
<dbReference type="eggNOG" id="COG1226">
    <property type="taxonomic scope" value="Bacteria"/>
</dbReference>
<keyword evidence="3" id="KW-0813">Transport</keyword>
<dbReference type="InterPro" id="IPR006153">
    <property type="entry name" value="Cation/H_exchanger_TM"/>
</dbReference>
<dbReference type="GO" id="GO:0016020">
    <property type="term" value="C:membrane"/>
    <property type="evidence" value="ECO:0007669"/>
    <property type="project" value="InterPro"/>
</dbReference>
<feature type="domain" description="RCK C-terminal" evidence="13">
    <location>
        <begin position="569"/>
        <end position="653"/>
    </location>
</feature>
<dbReference type="PANTHER" id="PTHR42751:SF3">
    <property type="entry name" value="SODIUM_GLUTAMATE SYMPORTER"/>
    <property type="match status" value="1"/>
</dbReference>
<dbReference type="PhylomeDB" id="Q1AVS7"/>
<dbReference type="KEGG" id="rxy:Rxyl_1539"/>
<dbReference type="GO" id="GO:0012505">
    <property type="term" value="C:endomembrane system"/>
    <property type="evidence" value="ECO:0007669"/>
    <property type="project" value="UniProtKB-SubCell"/>
</dbReference>
<dbReference type="Gene3D" id="3.40.50.720">
    <property type="entry name" value="NAD(P)-binding Rossmann-like Domain"/>
    <property type="match status" value="1"/>
</dbReference>
<feature type="transmembrane region" description="Helical" evidence="11">
    <location>
        <begin position="352"/>
        <end position="372"/>
    </location>
</feature>
<dbReference type="PROSITE" id="PS51202">
    <property type="entry name" value="RCK_C"/>
    <property type="match status" value="1"/>
</dbReference>
<dbReference type="InterPro" id="IPR036721">
    <property type="entry name" value="RCK_C_sf"/>
</dbReference>
<dbReference type="Pfam" id="PF00999">
    <property type="entry name" value="Na_H_Exchanger"/>
    <property type="match status" value="1"/>
</dbReference>
<feature type="transmembrane region" description="Helical" evidence="11">
    <location>
        <begin position="185"/>
        <end position="203"/>
    </location>
</feature>
<dbReference type="STRING" id="266117.Rxyl_1539"/>
<dbReference type="GO" id="GO:1902600">
    <property type="term" value="P:proton transmembrane transport"/>
    <property type="evidence" value="ECO:0007669"/>
    <property type="project" value="InterPro"/>
</dbReference>
<keyword evidence="4" id="KW-0050">Antiport</keyword>
<evidence type="ECO:0000256" key="2">
    <source>
        <dbReference type="ARBA" id="ARBA00005551"/>
    </source>
</evidence>
<evidence type="ECO:0000256" key="8">
    <source>
        <dbReference type="ARBA" id="ARBA00022989"/>
    </source>
</evidence>
<dbReference type="Gene3D" id="3.30.70.1450">
    <property type="entry name" value="Regulator of K+ conductance, C-terminal domain"/>
    <property type="match status" value="1"/>
</dbReference>
<dbReference type="RefSeq" id="WP_011564518.1">
    <property type="nucleotide sequence ID" value="NC_008148.1"/>
</dbReference>
<evidence type="ECO:0000256" key="4">
    <source>
        <dbReference type="ARBA" id="ARBA00022449"/>
    </source>
</evidence>
<dbReference type="Pfam" id="PF02254">
    <property type="entry name" value="TrkA_N"/>
    <property type="match status" value="1"/>
</dbReference>
<evidence type="ECO:0000313" key="15">
    <source>
        <dbReference type="Proteomes" id="UP000006637"/>
    </source>
</evidence>
<evidence type="ECO:0000313" key="14">
    <source>
        <dbReference type="EMBL" id="ABG04501.1"/>
    </source>
</evidence>
<dbReference type="eggNOG" id="COG3273">
    <property type="taxonomic scope" value="Bacteria"/>
</dbReference>
<dbReference type="InterPro" id="IPR006037">
    <property type="entry name" value="RCK_C"/>
</dbReference>
<evidence type="ECO:0000259" key="13">
    <source>
        <dbReference type="PROSITE" id="PS51202"/>
    </source>
</evidence>
<sequence length="662" mass="70699">MGIAGDIALILIAALLGGIVAQRLGLPLILGYILAGIFVGPNSPGPTVGNVHEIELLAEIGVALLLFTIGLHFSLDELAPVRKVALIGTPIQLGLTALFGYGLGRLLDLGWQESVWLGAILSMSSTAVALKTLGEQGVMGTLSSRVMVGMLLVQDLAIVPIIILLPELGSLGEGLSELGVAAVEAALFLVGMSVFGIRVFPWLMSRIVQWGSRELFLISVVAIGLGVGYGTYLFGLSFAFGAFVAGMVLSQSEYSHQALADVGPLRDVFTMLFFVSVGMLIEPAFLVERAGTVALVVVLVALVKGLIFAGVTRAFGYGNIVPFAAGLGLFQVGEFSFVIARVGVNEEAVSQATYSMVLSVAVITMALTPFAARLAPVVYGRWRERFPRELMSTFNLPREGLHDHVVIAGYGRVGTFVAHLISRLGKEFVVVENNPSRADEARKAGFPTVYGDAVADPVLEAAGVGRARLVILTVPDALTTRLAVERVRALNPEVRIVARSESVEELEELARLGVYEVVQPEFEAGLELGRQALVQLGAGPEEVQRFYDQVRRELYAPLSGRRAGGEELLDRLRGASRMIETEWVRIDEESGLAGRSLQEAGVRARTGASVVAVIRGEEAMPSPEPSTVLEAGDVVGVLGTPRQREAFRELAAARQDEPMREP</sequence>
<dbReference type="PROSITE" id="PS51201">
    <property type="entry name" value="RCK_N"/>
    <property type="match status" value="1"/>
</dbReference>
<dbReference type="FunFam" id="3.40.50.720:FF:000036">
    <property type="entry name" value="Glutathione-regulated potassium-efflux system protein KefB"/>
    <property type="match status" value="1"/>
</dbReference>
<feature type="transmembrane region" description="Helical" evidence="11">
    <location>
        <begin position="7"/>
        <end position="34"/>
    </location>
</feature>
<protein>
    <submittedName>
        <fullName evidence="14">Sodium/hydrogen exchanger</fullName>
    </submittedName>
</protein>
<keyword evidence="6 11" id="KW-0812">Transmembrane</keyword>
<evidence type="ECO:0000256" key="10">
    <source>
        <dbReference type="ARBA" id="ARBA00023136"/>
    </source>
</evidence>
<feature type="transmembrane region" description="Helical" evidence="11">
    <location>
        <begin position="320"/>
        <end position="340"/>
    </location>
</feature>
<comment type="similarity">
    <text evidence="2">Belongs to the monovalent cation:proton antiporter 2 (CPA2) transporter (TC 2.A.37) family.</text>
</comment>
<reference evidence="14 15" key="1">
    <citation type="submission" date="2006-06" db="EMBL/GenBank/DDBJ databases">
        <title>Complete sequence of Rubrobacter xylanophilus DSM 9941.</title>
        <authorList>
            <consortium name="US DOE Joint Genome Institute"/>
            <person name="Copeland A."/>
            <person name="Lucas S."/>
            <person name="Lapidus A."/>
            <person name="Barry K."/>
            <person name="Detter J.C."/>
            <person name="Glavina del Rio T."/>
            <person name="Hammon N."/>
            <person name="Israni S."/>
            <person name="Dalin E."/>
            <person name="Tice H."/>
            <person name="Pitluck S."/>
            <person name="Munk A.C."/>
            <person name="Brettin T."/>
            <person name="Bruce D."/>
            <person name="Han C."/>
            <person name="Tapia R."/>
            <person name="Gilna P."/>
            <person name="Schmutz J."/>
            <person name="Larimer F."/>
            <person name="Land M."/>
            <person name="Hauser L."/>
            <person name="Kyrpides N."/>
            <person name="Lykidis A."/>
            <person name="da Costa M.S."/>
            <person name="Rainey F.A."/>
            <person name="Empadinhas N."/>
            <person name="Jolivet E."/>
            <person name="Battista J.R."/>
            <person name="Richardson P."/>
        </authorList>
    </citation>
    <scope>NUCLEOTIDE SEQUENCE [LARGE SCALE GENOMIC DNA]</scope>
    <source>
        <strain evidence="15">DSM 9941 / NBRC 16129 / PRD-1</strain>
    </source>
</reference>
<dbReference type="Pfam" id="PF02080">
    <property type="entry name" value="TrkA_C"/>
    <property type="match status" value="1"/>
</dbReference>
<dbReference type="GO" id="GO:0008324">
    <property type="term" value="F:monoatomic cation transmembrane transporter activity"/>
    <property type="evidence" value="ECO:0007669"/>
    <property type="project" value="InterPro"/>
</dbReference>
<dbReference type="PANTHER" id="PTHR42751">
    <property type="entry name" value="SODIUM/HYDROGEN EXCHANGER FAMILY/TRKA DOMAIN PROTEIN"/>
    <property type="match status" value="1"/>
</dbReference>
<feature type="transmembrane region" description="Helical" evidence="11">
    <location>
        <begin position="85"/>
        <end position="103"/>
    </location>
</feature>
<keyword evidence="10 11" id="KW-0472">Membrane</keyword>
<dbReference type="GO" id="GO:0015297">
    <property type="term" value="F:antiporter activity"/>
    <property type="evidence" value="ECO:0007669"/>
    <property type="project" value="UniProtKB-KW"/>
</dbReference>
<evidence type="ECO:0000256" key="3">
    <source>
        <dbReference type="ARBA" id="ARBA00022448"/>
    </source>
</evidence>
<dbReference type="OrthoDB" id="3294398at2"/>
<feature type="transmembrane region" description="Helical" evidence="11">
    <location>
        <begin position="54"/>
        <end position="73"/>
    </location>
</feature>
<evidence type="ECO:0000256" key="6">
    <source>
        <dbReference type="ARBA" id="ARBA00022692"/>
    </source>
</evidence>
<organism evidence="14 15">
    <name type="scientific">Rubrobacter xylanophilus (strain DSM 9941 / JCM 11954 / NBRC 16129 / PRD-1)</name>
    <dbReference type="NCBI Taxonomy" id="266117"/>
    <lineage>
        <taxon>Bacteria</taxon>
        <taxon>Bacillati</taxon>
        <taxon>Actinomycetota</taxon>
        <taxon>Rubrobacteria</taxon>
        <taxon>Rubrobacterales</taxon>
        <taxon>Rubrobacteraceae</taxon>
        <taxon>Rubrobacter</taxon>
    </lineage>
</organism>
<dbReference type="Proteomes" id="UP000006637">
    <property type="component" value="Chromosome"/>
</dbReference>
<dbReference type="InterPro" id="IPR038770">
    <property type="entry name" value="Na+/solute_symporter_sf"/>
</dbReference>
<dbReference type="eggNOG" id="COG4651">
    <property type="taxonomic scope" value="Bacteria"/>
</dbReference>
<feature type="transmembrane region" description="Helical" evidence="11">
    <location>
        <begin position="215"/>
        <end position="248"/>
    </location>
</feature>
<evidence type="ECO:0000259" key="12">
    <source>
        <dbReference type="PROSITE" id="PS51201"/>
    </source>
</evidence>
<feature type="transmembrane region" description="Helical" evidence="11">
    <location>
        <begin position="293"/>
        <end position="314"/>
    </location>
</feature>
<keyword evidence="9" id="KW-0406">Ion transport</keyword>
<dbReference type="HOGENOM" id="CLU_005126_9_0_11"/>
<dbReference type="Gene3D" id="1.20.1530.20">
    <property type="match status" value="1"/>
</dbReference>
<dbReference type="InterPro" id="IPR003148">
    <property type="entry name" value="RCK_N"/>
</dbReference>
<dbReference type="EMBL" id="CP000386">
    <property type="protein sequence ID" value="ABG04501.1"/>
    <property type="molecule type" value="Genomic_DNA"/>
</dbReference>
<dbReference type="SUPFAM" id="SSF51735">
    <property type="entry name" value="NAD(P)-binding Rossmann-fold domains"/>
    <property type="match status" value="1"/>
</dbReference>
<feature type="transmembrane region" description="Helical" evidence="11">
    <location>
        <begin position="115"/>
        <end position="134"/>
    </location>
</feature>
<proteinExistence type="inferred from homology"/>
<evidence type="ECO:0000256" key="7">
    <source>
        <dbReference type="ARBA" id="ARBA00022958"/>
    </source>
</evidence>
<evidence type="ECO:0000256" key="1">
    <source>
        <dbReference type="ARBA" id="ARBA00004127"/>
    </source>
</evidence>
<accession>Q1AVS7</accession>
<dbReference type="InterPro" id="IPR036291">
    <property type="entry name" value="NAD(P)-bd_dom_sf"/>
</dbReference>
<name>Q1AVS7_RUBXD</name>
<feature type="transmembrane region" description="Helical" evidence="11">
    <location>
        <begin position="146"/>
        <end position="165"/>
    </location>
</feature>
<dbReference type="AlphaFoldDB" id="Q1AVS7"/>
<evidence type="ECO:0000256" key="9">
    <source>
        <dbReference type="ARBA" id="ARBA00023065"/>
    </source>
</evidence>
<keyword evidence="5" id="KW-0633">Potassium transport</keyword>
<gene>
    <name evidence="14" type="ordered locus">Rxyl_1539</name>
</gene>
<keyword evidence="8 11" id="KW-1133">Transmembrane helix</keyword>
<evidence type="ECO:0000256" key="5">
    <source>
        <dbReference type="ARBA" id="ARBA00022538"/>
    </source>
</evidence>
<evidence type="ECO:0000256" key="11">
    <source>
        <dbReference type="SAM" id="Phobius"/>
    </source>
</evidence>
<feature type="domain" description="RCK N-terminal" evidence="12">
    <location>
        <begin position="402"/>
        <end position="519"/>
    </location>
</feature>